<evidence type="ECO:0000256" key="14">
    <source>
        <dbReference type="SAM" id="MobiDB-lite"/>
    </source>
</evidence>
<keyword evidence="5" id="KW-0813">Transport</keyword>
<keyword evidence="9" id="KW-0809">Transit peptide</keyword>
<keyword evidence="11 15" id="KW-1133">Transmembrane helix</keyword>
<dbReference type="InterPro" id="IPR038532">
    <property type="entry name" value="NDUFS4-like_sf"/>
</dbReference>
<keyword evidence="8" id="KW-0999">Mitochondrion inner membrane</keyword>
<accession>A0A1C7M3C9</accession>
<keyword evidence="7 15" id="KW-0812">Transmembrane</keyword>
<dbReference type="SUPFAM" id="SSF46585">
    <property type="entry name" value="HR1 repeat"/>
    <property type="match status" value="1"/>
</dbReference>
<gene>
    <name evidence="18" type="primary">ste16</name>
    <name evidence="18" type="ORF">A0H81_08777</name>
</gene>
<dbReference type="STRING" id="5627.A0A1C7M3C9"/>
<dbReference type="PANTHER" id="PTHR13298">
    <property type="entry name" value="CYTOSOLIC REGULATOR PIANISSIMO"/>
    <property type="match status" value="1"/>
</dbReference>
<evidence type="ECO:0000313" key="19">
    <source>
        <dbReference type="Proteomes" id="UP000092993"/>
    </source>
</evidence>
<dbReference type="Pfam" id="PF04800">
    <property type="entry name" value="NDUS4"/>
    <property type="match status" value="1"/>
</dbReference>
<dbReference type="Pfam" id="PF14663">
    <property type="entry name" value="RasGEF_N_2"/>
    <property type="match status" value="1"/>
</dbReference>
<evidence type="ECO:0000256" key="5">
    <source>
        <dbReference type="ARBA" id="ARBA00022448"/>
    </source>
</evidence>
<dbReference type="PANTHER" id="PTHR13298:SF11">
    <property type="entry name" value="RAPAMYCIN-INSENSITIVE COMPANION OF MTOR"/>
    <property type="match status" value="1"/>
</dbReference>
<evidence type="ECO:0000256" key="4">
    <source>
        <dbReference type="ARBA" id="ARBA00008878"/>
    </source>
</evidence>
<evidence type="ECO:0000256" key="15">
    <source>
        <dbReference type="SAM" id="Phobius"/>
    </source>
</evidence>
<protein>
    <submittedName>
        <fullName evidence="18">Protein ste16</fullName>
    </submittedName>
</protein>
<feature type="region of interest" description="Disordered" evidence="14">
    <location>
        <begin position="1"/>
        <end position="26"/>
    </location>
</feature>
<keyword evidence="6" id="KW-0679">Respiratory chain</keyword>
<sequence>MESQEEGLTIGVTGQNRTGSTQIDPNRTSAVTLDYVHPDSCLNTNVCPSCLTETGTPAQPSEKEHSEVVPAPPRDVVTADVVSGAPGELRHRSVRIFQPTRSTTQSGTGKSHRWRIDWDILPGGGRWENPLMGWASSADYMQGTRLSFRSKEDAIHFAEKQGWDYYVSTPEIKRIPPKNYAENYVYKPNTLRLMRTNQNATTTFYLSFLWFIAARKCQHLWSSIRTVLFQPHYHAEQCRRKRVFHGERTLVGAPLESDDKDELEMLSNQLKVENRIKEGAENLLQMPLADELRSQVESELETAKNKILSIQRSIDTHSGRGVRKKSNESNGGKRKFNGQPLMQNANWKEESEERDDFRTAMHQANSAIKLLVSLSRRHISSQPSSSIPSPSTSPSSSTLPNPATASQAELNRARIDIMTRLIGILQRNMRVRYELDIAEVVHAVLPSLADKASKQCRATAYRLIRHALVDIHSVRRLGEQSLDWYIIKTLSRDNKHAVEKEQVIKLIRAIVEIGSERRPPHSTMGSGTVPLSDAVMRAIIAVAEYPEDSFKPICVQTLTEILLIDIELMARTGGIRTLLHALAEGPIEMATMLSSAFLYIIDSPRTRMYLYPGTDLEIALSGITDAYGKGAEHADRMRSCARIVSAMLRTWSGLMYFCINDKLAIRAIVDCLRIPSLELREIILDMFFDLLNIKPPDWHQAFIDVWRRSKQSTELLTQTSEIPHRPQDTLKLTDQYIALLILVFTKAGLLDALTAMFQESTAGSNLSRKATLLMAEILQKANRVLPLPIAAKIQAVPRVFNLAADYNDNEHRIVGSSALSSIDSFNRHRARLEPAIFKGDSRPRANSIEDAVRRGQRQVEQAKIKVAMQMDDKTFQANLLETQVMLTKDQSKWNFDTLQELIEGPFLNPKRMEEAIKVSRYVRKLMSFFHPFSHRFSDLPKTRSNLRWVRLGCLLLTALMSSPDGLRFLTDDDFLSQIVKSFAQLDPFNGTPNSDPIFSKTRMETTLTFGYFEMLGTLSKRKEGLELLEKFKLFTAFYHLSELRSREDLIKGIIENLDYSIDGHSRIVLSKTLTSSYKHIRLYATNHLGGLIHASPIANAWTLRLLLTQLYDPAIEVREVAVRFLEEACEATDVLQMVVEMQPTLDHLGEVGHPLLLKFMSTPTGFRFLYAADYINREMELWFHASHLIRSFAHDSPGSQERNLHYVVHIETFLAKAFNDTPADVDEDILAFDGIVPPHFYGVMAKTELGCEVLQEKGHSLNSPTSFDNMDWKGNIGSTEGGLPFLEEEEIIPVILEIAEQSLVLSVLIYSMKIEPWECVSSEVVDDSRLEPPQSDEEVEVMTAIYNLANTVIANAASRSLAKMKSRPEYRHIFTSPSMFYRALHTISSQKYRLPVRRYIFDLFNIELDADVIKTLSERAISLRVAPTTQSTPTSPGRRVSIIATRPATIKSRRVTQQCQLVTPLQLYFSFKAAFTNLQPWRVLTNFFYFGTISLDFVFHMFFFMRYSRMLEESSFANRKADYFWLLLSSAIMLLALSPLVNLPFLSSPLAFVPIYLWSRRHPSTPISLFGLVTITAPYLPLALVGLAWLLNGTWRAAAGDLIGCAVGHFGWFVRDVWTREMIGGPTMLSEAPEVLKRLFGDI</sequence>
<dbReference type="SMART" id="SM01307">
    <property type="entry name" value="RICTOR_M"/>
    <property type="match status" value="1"/>
</dbReference>
<dbReference type="SMART" id="SM01303">
    <property type="entry name" value="RasGEF_N_2"/>
    <property type="match status" value="1"/>
</dbReference>
<dbReference type="FunFam" id="3.30.160.190:FF:000001">
    <property type="entry name" value="NADH-ubiquinone oxidoreductase 21 kDa subunit mitochondrial"/>
    <property type="match status" value="1"/>
</dbReference>
<keyword evidence="13 15" id="KW-0472">Membrane</keyword>
<evidence type="ECO:0000259" key="17">
    <source>
        <dbReference type="SMART" id="SM01308"/>
    </source>
</evidence>
<dbReference type="SMART" id="SM01308">
    <property type="entry name" value="RICTOR_N"/>
    <property type="match status" value="1"/>
</dbReference>
<evidence type="ECO:0000256" key="10">
    <source>
        <dbReference type="ARBA" id="ARBA00022982"/>
    </source>
</evidence>
<dbReference type="InterPro" id="IPR007599">
    <property type="entry name" value="DER1"/>
</dbReference>
<evidence type="ECO:0000256" key="13">
    <source>
        <dbReference type="ARBA" id="ARBA00023136"/>
    </source>
</evidence>
<dbReference type="OMA" id="RARIDIM"/>
<dbReference type="OrthoDB" id="271111at2759"/>
<reference evidence="18 19" key="1">
    <citation type="submission" date="2016-03" db="EMBL/GenBank/DDBJ databases">
        <title>Whole genome sequencing of Grifola frondosa 9006-11.</title>
        <authorList>
            <person name="Min B."/>
            <person name="Park H."/>
            <person name="Kim J.-G."/>
            <person name="Cho H."/>
            <person name="Oh Y.-L."/>
            <person name="Kong W.-S."/>
            <person name="Choi I.-G."/>
        </authorList>
    </citation>
    <scope>NUCLEOTIDE SEQUENCE [LARGE SCALE GENOMIC DNA]</scope>
    <source>
        <strain evidence="18 19">9006-11</strain>
    </source>
</reference>
<dbReference type="Pfam" id="PF04511">
    <property type="entry name" value="DER1"/>
    <property type="match status" value="1"/>
</dbReference>
<proteinExistence type="inferred from homology"/>
<dbReference type="InterPro" id="IPR016024">
    <property type="entry name" value="ARM-type_fold"/>
</dbReference>
<evidence type="ECO:0000259" key="16">
    <source>
        <dbReference type="SMART" id="SM01307"/>
    </source>
</evidence>
<dbReference type="InterPro" id="IPR006885">
    <property type="entry name" value="NADH_UbQ_FeS_4_mit-like"/>
</dbReference>
<keyword evidence="19" id="KW-1185">Reference proteome</keyword>
<evidence type="ECO:0000256" key="11">
    <source>
        <dbReference type="ARBA" id="ARBA00022989"/>
    </source>
</evidence>
<feature type="region of interest" description="Disordered" evidence="14">
    <location>
        <begin position="312"/>
        <end position="357"/>
    </location>
</feature>
<evidence type="ECO:0000313" key="18">
    <source>
        <dbReference type="EMBL" id="OBZ71415.1"/>
    </source>
</evidence>
<feature type="region of interest" description="Disordered" evidence="14">
    <location>
        <begin position="54"/>
        <end position="73"/>
    </location>
</feature>
<feature type="domain" description="Rapamycin-insensitive companion of mTOR middle" evidence="16">
    <location>
        <begin position="870"/>
        <end position="1094"/>
    </location>
</feature>
<evidence type="ECO:0000256" key="7">
    <source>
        <dbReference type="ARBA" id="ARBA00022692"/>
    </source>
</evidence>
<keyword evidence="12" id="KW-0496">Mitochondrion</keyword>
<dbReference type="GO" id="GO:0031932">
    <property type="term" value="C:TORC2 complex"/>
    <property type="evidence" value="ECO:0007669"/>
    <property type="project" value="InterPro"/>
</dbReference>
<feature type="region of interest" description="Disordered" evidence="14">
    <location>
        <begin position="379"/>
        <end position="407"/>
    </location>
</feature>
<dbReference type="Proteomes" id="UP000092993">
    <property type="component" value="Unassembled WGS sequence"/>
</dbReference>
<feature type="domain" description="Rapamycin-insensitive companion of mTOR N-terminal" evidence="17">
    <location>
        <begin position="415"/>
        <end position="786"/>
    </location>
</feature>
<feature type="transmembrane region" description="Helical" evidence="15">
    <location>
        <begin position="1567"/>
        <end position="1591"/>
    </location>
</feature>
<dbReference type="Gene3D" id="3.30.160.190">
    <property type="entry name" value="atu1810 like domain"/>
    <property type="match status" value="1"/>
</dbReference>
<evidence type="ECO:0000256" key="9">
    <source>
        <dbReference type="ARBA" id="ARBA00022946"/>
    </source>
</evidence>
<keyword evidence="10" id="KW-0249">Electron transport</keyword>
<feature type="transmembrane region" description="Helical" evidence="15">
    <location>
        <begin position="1487"/>
        <end position="1504"/>
    </location>
</feature>
<dbReference type="InterPro" id="IPR029453">
    <property type="entry name" value="Rictor_IV"/>
</dbReference>
<evidence type="ECO:0000256" key="6">
    <source>
        <dbReference type="ARBA" id="ARBA00022660"/>
    </source>
</evidence>
<feature type="compositionally biased region" description="Basic and acidic residues" evidence="14">
    <location>
        <begin position="347"/>
        <end position="357"/>
    </location>
</feature>
<dbReference type="InterPro" id="IPR029451">
    <property type="entry name" value="RICTOR_M"/>
</dbReference>
<dbReference type="Gene3D" id="1.10.287.160">
    <property type="entry name" value="HR1 repeat"/>
    <property type="match status" value="1"/>
</dbReference>
<dbReference type="InterPro" id="IPR028268">
    <property type="entry name" value="Pianissimo_fam"/>
</dbReference>
<dbReference type="Pfam" id="PF14666">
    <property type="entry name" value="RICTOR_M"/>
    <property type="match status" value="1"/>
</dbReference>
<dbReference type="GO" id="GO:0022900">
    <property type="term" value="P:electron transport chain"/>
    <property type="evidence" value="ECO:0007669"/>
    <property type="project" value="InterPro"/>
</dbReference>
<comment type="similarity">
    <text evidence="4">Belongs to the RICTOR family.</text>
</comment>
<comment type="similarity">
    <text evidence="3">Belongs to the complex I NDUFS4 subunit family.</text>
</comment>
<evidence type="ECO:0000256" key="3">
    <source>
        <dbReference type="ARBA" id="ARBA00005882"/>
    </source>
</evidence>
<evidence type="ECO:0000256" key="1">
    <source>
        <dbReference type="ARBA" id="ARBA00004141"/>
    </source>
</evidence>
<dbReference type="InterPro" id="IPR028267">
    <property type="entry name" value="Pianissimo_N"/>
</dbReference>
<evidence type="ECO:0000256" key="12">
    <source>
        <dbReference type="ARBA" id="ARBA00023128"/>
    </source>
</evidence>
<dbReference type="SUPFAM" id="SSF48371">
    <property type="entry name" value="ARM repeat"/>
    <property type="match status" value="1"/>
</dbReference>
<comment type="caution">
    <text evidence="18">The sequence shown here is derived from an EMBL/GenBank/DDBJ whole genome shotgun (WGS) entry which is preliminary data.</text>
</comment>
<dbReference type="InterPro" id="IPR035952">
    <property type="entry name" value="Rhomboid-like_sf"/>
</dbReference>
<evidence type="ECO:0000256" key="8">
    <source>
        <dbReference type="ARBA" id="ARBA00022792"/>
    </source>
</evidence>
<feature type="compositionally biased region" description="Low complexity" evidence="14">
    <location>
        <begin position="380"/>
        <end position="400"/>
    </location>
</feature>
<dbReference type="GO" id="GO:0038203">
    <property type="term" value="P:TORC2 signaling"/>
    <property type="evidence" value="ECO:0007669"/>
    <property type="project" value="TreeGrafter"/>
</dbReference>
<dbReference type="InterPro" id="IPR036274">
    <property type="entry name" value="HR1_rpt_sf"/>
</dbReference>
<dbReference type="Pfam" id="PF14664">
    <property type="entry name" value="RICTOR_N"/>
    <property type="match status" value="1"/>
</dbReference>
<feature type="compositionally biased region" description="Polar residues" evidence="14">
    <location>
        <begin position="12"/>
        <end position="26"/>
    </location>
</feature>
<evidence type="ECO:0000256" key="2">
    <source>
        <dbReference type="ARBA" id="ARBA00004273"/>
    </source>
</evidence>
<organism evidence="18 19">
    <name type="scientific">Grifola frondosa</name>
    <name type="common">Maitake</name>
    <name type="synonym">Polyporus frondosus</name>
    <dbReference type="NCBI Taxonomy" id="5627"/>
    <lineage>
        <taxon>Eukaryota</taxon>
        <taxon>Fungi</taxon>
        <taxon>Dikarya</taxon>
        <taxon>Basidiomycota</taxon>
        <taxon>Agaricomycotina</taxon>
        <taxon>Agaricomycetes</taxon>
        <taxon>Polyporales</taxon>
        <taxon>Grifolaceae</taxon>
        <taxon>Grifola</taxon>
    </lineage>
</organism>
<dbReference type="GO" id="GO:0005743">
    <property type="term" value="C:mitochondrial inner membrane"/>
    <property type="evidence" value="ECO:0007669"/>
    <property type="project" value="UniProtKB-SubCell"/>
</dbReference>
<dbReference type="SUPFAM" id="SSF144091">
    <property type="entry name" value="Rhomboid-like"/>
    <property type="match status" value="1"/>
</dbReference>
<name>A0A1C7M3C9_GRIFR</name>
<dbReference type="EMBL" id="LUGG01000011">
    <property type="protein sequence ID" value="OBZ71415.1"/>
    <property type="molecule type" value="Genomic_DNA"/>
</dbReference>
<comment type="subcellular location">
    <subcellularLocation>
        <location evidence="1">Membrane</location>
        <topology evidence="1">Multi-pass membrane protein</topology>
    </subcellularLocation>
    <subcellularLocation>
        <location evidence="2">Mitochondrion inner membrane</location>
    </subcellularLocation>
</comment>
<feature type="transmembrane region" description="Helical" evidence="15">
    <location>
        <begin position="1524"/>
        <end position="1547"/>
    </location>
</feature>